<keyword evidence="3 6" id="KW-0694">RNA-binding</keyword>
<keyword evidence="2 6" id="KW-0699">rRNA-binding</keyword>
<organism evidence="8">
    <name type="scientific">Melanthalia intermedia</name>
    <dbReference type="NCBI Taxonomy" id="172989"/>
    <lineage>
        <taxon>Eukaryota</taxon>
        <taxon>Rhodophyta</taxon>
        <taxon>Florideophyceae</taxon>
        <taxon>Rhodymeniophycidae</taxon>
        <taxon>Gracilariales</taxon>
        <taxon>Gracilariaceae</taxon>
        <taxon>Melanthalia</taxon>
    </lineage>
</organism>
<dbReference type="InterPro" id="IPR018258">
    <property type="entry name" value="Ribosomal_bL21_CS"/>
</dbReference>
<evidence type="ECO:0000256" key="6">
    <source>
        <dbReference type="HAMAP-Rule" id="MF_01363"/>
    </source>
</evidence>
<keyword evidence="8" id="KW-0934">Plastid</keyword>
<keyword evidence="4 6" id="KW-0689">Ribosomal protein</keyword>
<protein>
    <recommendedName>
        <fullName evidence="6">Large ribosomal subunit protein bL21c</fullName>
    </recommendedName>
</protein>
<dbReference type="GO" id="GO:0006412">
    <property type="term" value="P:translation"/>
    <property type="evidence" value="ECO:0007669"/>
    <property type="project" value="UniProtKB-UniRule"/>
</dbReference>
<dbReference type="AlphaFoldDB" id="A0A345UAG5"/>
<evidence type="ECO:0000256" key="3">
    <source>
        <dbReference type="ARBA" id="ARBA00022884"/>
    </source>
</evidence>
<dbReference type="GeneID" id="37624130"/>
<dbReference type="RefSeq" id="YP_009511574.1">
    <property type="nucleotide sequence ID" value="NC_039145.1"/>
</dbReference>
<dbReference type="Pfam" id="PF00829">
    <property type="entry name" value="Ribosomal_L21p"/>
    <property type="match status" value="1"/>
</dbReference>
<dbReference type="HAMAP" id="MF_01363">
    <property type="entry name" value="Ribosomal_bL21"/>
    <property type="match status" value="1"/>
</dbReference>
<dbReference type="PANTHER" id="PTHR21349">
    <property type="entry name" value="50S RIBOSOMAL PROTEIN L21"/>
    <property type="match status" value="1"/>
</dbReference>
<dbReference type="InterPro" id="IPR001787">
    <property type="entry name" value="Ribosomal_bL21"/>
</dbReference>
<comment type="similarity">
    <text evidence="1 6 7">Belongs to the bacterial ribosomal protein bL21 family.</text>
</comment>
<evidence type="ECO:0000256" key="5">
    <source>
        <dbReference type="ARBA" id="ARBA00023274"/>
    </source>
</evidence>
<evidence type="ECO:0000256" key="2">
    <source>
        <dbReference type="ARBA" id="ARBA00022730"/>
    </source>
</evidence>
<dbReference type="PROSITE" id="PS01169">
    <property type="entry name" value="RIBOSOMAL_L21"/>
    <property type="match status" value="1"/>
</dbReference>
<geneLocation type="chloroplast" evidence="8"/>
<accession>A0A345UAG5</accession>
<dbReference type="GO" id="GO:0005840">
    <property type="term" value="C:ribosome"/>
    <property type="evidence" value="ECO:0007669"/>
    <property type="project" value="UniProtKB-KW"/>
</dbReference>
<dbReference type="NCBIfam" id="TIGR00061">
    <property type="entry name" value="L21"/>
    <property type="match status" value="1"/>
</dbReference>
<comment type="subunit">
    <text evidence="6 7">Part of the 50S ribosomal subunit.</text>
</comment>
<dbReference type="GO" id="GO:0019843">
    <property type="term" value="F:rRNA binding"/>
    <property type="evidence" value="ECO:0007669"/>
    <property type="project" value="UniProtKB-UniRule"/>
</dbReference>
<evidence type="ECO:0000256" key="7">
    <source>
        <dbReference type="RuleBase" id="RU000563"/>
    </source>
</evidence>
<evidence type="ECO:0000313" key="8">
    <source>
        <dbReference type="EMBL" id="AXI97451.1"/>
    </source>
</evidence>
<dbReference type="GO" id="GO:1990904">
    <property type="term" value="C:ribonucleoprotein complex"/>
    <property type="evidence" value="ECO:0007669"/>
    <property type="project" value="UniProtKB-KW"/>
</dbReference>
<gene>
    <name evidence="6 8" type="primary">rpl21</name>
</gene>
<dbReference type="SUPFAM" id="SSF141091">
    <property type="entry name" value="L21p-like"/>
    <property type="match status" value="1"/>
</dbReference>
<dbReference type="GO" id="GO:0003735">
    <property type="term" value="F:structural constituent of ribosome"/>
    <property type="evidence" value="ECO:0007669"/>
    <property type="project" value="InterPro"/>
</dbReference>
<evidence type="ECO:0000256" key="4">
    <source>
        <dbReference type="ARBA" id="ARBA00022980"/>
    </source>
</evidence>
<dbReference type="InterPro" id="IPR028909">
    <property type="entry name" value="bL21-like"/>
</dbReference>
<comment type="subcellular location">
    <subcellularLocation>
        <location evidence="6">Plastid</location>
        <location evidence="6">Chloroplast</location>
    </subcellularLocation>
</comment>
<dbReference type="GO" id="GO:0009507">
    <property type="term" value="C:chloroplast"/>
    <property type="evidence" value="ECO:0007669"/>
    <property type="project" value="UniProtKB-SubCell"/>
</dbReference>
<keyword evidence="5 6" id="KW-0687">Ribonucleoprotein</keyword>
<dbReference type="EMBL" id="MH396016">
    <property type="protein sequence ID" value="AXI97451.1"/>
    <property type="molecule type" value="Genomic_DNA"/>
</dbReference>
<proteinExistence type="inferred from homology"/>
<dbReference type="PANTHER" id="PTHR21349:SF0">
    <property type="entry name" value="LARGE RIBOSOMAL SUBUNIT PROTEIN BL21M"/>
    <property type="match status" value="1"/>
</dbReference>
<name>A0A345UAG5_9FLOR</name>
<keyword evidence="8" id="KW-0150">Chloroplast</keyword>
<sequence>MTYAVIEADGRQFVVEPGKYYDLNHISGEPGDVIQLNKVLAIRSQELISLGQPCIRSVAIRGKILKHIKGRKINIFKMKSKKKARKKQGHRQQLTRLLVEKIFQKSFEVTKN</sequence>
<dbReference type="InterPro" id="IPR036164">
    <property type="entry name" value="bL21-like_sf"/>
</dbReference>
<reference evidence="8" key="1">
    <citation type="submission" date="2018-05" db="EMBL/GenBank/DDBJ databases">
        <title>Organellar genomes of Gracilariaceae.</title>
        <authorList>
            <person name="Iha C."/>
            <person name="Oliveira M.C."/>
        </authorList>
    </citation>
    <scope>NUCLEOTIDE SEQUENCE</scope>
</reference>
<evidence type="ECO:0000256" key="1">
    <source>
        <dbReference type="ARBA" id="ARBA00008563"/>
    </source>
</evidence>
<comment type="function">
    <text evidence="6 7">This protein binds to 23S rRNA.</text>
</comment>